<name>A0A085LTZ1_9BILA</name>
<dbReference type="InterPro" id="IPR048053">
    <property type="entry name" value="Cyclin-Q_second_cyclin_box"/>
</dbReference>
<dbReference type="CDD" id="cd20534">
    <property type="entry name" value="CYCLIN_CCNM_CCNQ_rpt1"/>
    <property type="match status" value="1"/>
</dbReference>
<dbReference type="CDD" id="cd04301">
    <property type="entry name" value="NAT_SF"/>
    <property type="match status" value="1"/>
</dbReference>
<evidence type="ECO:0000256" key="1">
    <source>
        <dbReference type="ARBA" id="ARBA00022679"/>
    </source>
</evidence>
<proteinExistence type="inferred from homology"/>
<evidence type="ECO:0000313" key="6">
    <source>
        <dbReference type="Proteomes" id="UP000030764"/>
    </source>
</evidence>
<dbReference type="SUPFAM" id="SSF55729">
    <property type="entry name" value="Acyl-CoA N-acyltransferases (Nat)"/>
    <property type="match status" value="1"/>
</dbReference>
<dbReference type="Gene3D" id="3.40.630.30">
    <property type="match status" value="1"/>
</dbReference>
<protein>
    <recommendedName>
        <fullName evidence="4">N-acetyltransferase domain-containing protein</fullName>
    </recommendedName>
</protein>
<dbReference type="AlphaFoldDB" id="A0A085LTZ1"/>
<dbReference type="PANTHER" id="PTHR45896:SF1">
    <property type="entry name" value="N-ALPHA-ACETYLTRANSFERASE 30"/>
    <property type="match status" value="1"/>
</dbReference>
<dbReference type="InterPro" id="IPR048055">
    <property type="entry name" value="Cyclin-Q_first_cyclin_box"/>
</dbReference>
<dbReference type="GO" id="GO:0031417">
    <property type="term" value="C:NatC complex"/>
    <property type="evidence" value="ECO:0007669"/>
    <property type="project" value="TreeGrafter"/>
</dbReference>
<dbReference type="Proteomes" id="UP000030764">
    <property type="component" value="Unassembled WGS sequence"/>
</dbReference>
<dbReference type="Gene3D" id="1.10.472.10">
    <property type="entry name" value="Cyclin-like"/>
    <property type="match status" value="2"/>
</dbReference>
<dbReference type="InterPro" id="IPR000182">
    <property type="entry name" value="GNAT_dom"/>
</dbReference>
<evidence type="ECO:0000313" key="5">
    <source>
        <dbReference type="EMBL" id="KFD48437.1"/>
    </source>
</evidence>
<evidence type="ECO:0000259" key="4">
    <source>
        <dbReference type="PROSITE" id="PS51186"/>
    </source>
</evidence>
<dbReference type="GO" id="GO:0004596">
    <property type="term" value="F:protein-N-terminal amino-acid acetyltransferase activity"/>
    <property type="evidence" value="ECO:0007669"/>
    <property type="project" value="InterPro"/>
</dbReference>
<keyword evidence="6" id="KW-1185">Reference proteome</keyword>
<dbReference type="Pfam" id="PF00583">
    <property type="entry name" value="Acetyltransf_1"/>
    <property type="match status" value="1"/>
</dbReference>
<gene>
    <name evidence="5" type="ORF">M513_10655</name>
</gene>
<feature type="domain" description="N-acetyltransferase" evidence="4">
    <location>
        <begin position="118"/>
        <end position="269"/>
    </location>
</feature>
<feature type="non-terminal residue" evidence="5">
    <location>
        <position position="561"/>
    </location>
</feature>
<keyword evidence="1" id="KW-0808">Transferase</keyword>
<dbReference type="PANTHER" id="PTHR45896">
    <property type="entry name" value="N-ALPHA-ACETYLTRANSFERASE 30"/>
    <property type="match status" value="1"/>
</dbReference>
<reference evidence="5 6" key="1">
    <citation type="journal article" date="2014" name="Nat. Genet.">
        <title>Genome and transcriptome of the porcine whipworm Trichuris suis.</title>
        <authorList>
            <person name="Jex A.R."/>
            <person name="Nejsum P."/>
            <person name="Schwarz E.M."/>
            <person name="Hu L."/>
            <person name="Young N.D."/>
            <person name="Hall R.S."/>
            <person name="Korhonen P.K."/>
            <person name="Liao S."/>
            <person name="Thamsborg S."/>
            <person name="Xia J."/>
            <person name="Xu P."/>
            <person name="Wang S."/>
            <person name="Scheerlinck J.P."/>
            <person name="Hofmann A."/>
            <person name="Sternberg P.W."/>
            <person name="Wang J."/>
            <person name="Gasser R.B."/>
        </authorList>
    </citation>
    <scope>NUCLEOTIDE SEQUENCE [LARGE SCALE GENOMIC DNA]</scope>
    <source>
        <strain evidence="5">DCEP-RM93M</strain>
    </source>
</reference>
<dbReference type="InterPro" id="IPR036915">
    <property type="entry name" value="Cyclin-like_sf"/>
</dbReference>
<evidence type="ECO:0000256" key="3">
    <source>
        <dbReference type="ARBA" id="ARBA00024025"/>
    </source>
</evidence>
<dbReference type="InterPro" id="IPR044542">
    <property type="entry name" value="NAA30-like"/>
</dbReference>
<keyword evidence="2" id="KW-0012">Acyltransferase</keyword>
<accession>A0A085LTZ1</accession>
<dbReference type="EMBL" id="KL363293">
    <property type="protein sequence ID" value="KFD48437.1"/>
    <property type="molecule type" value="Genomic_DNA"/>
</dbReference>
<dbReference type="SUPFAM" id="SSF47954">
    <property type="entry name" value="Cyclin-like"/>
    <property type="match status" value="2"/>
</dbReference>
<evidence type="ECO:0000256" key="2">
    <source>
        <dbReference type="ARBA" id="ARBA00023315"/>
    </source>
</evidence>
<comment type="similarity">
    <text evidence="3">Belongs to the acetyltransferase family. MAK3 subfamily.</text>
</comment>
<dbReference type="InterPro" id="IPR016181">
    <property type="entry name" value="Acyl_CoA_acyltransferase"/>
</dbReference>
<dbReference type="PROSITE" id="PS51186">
    <property type="entry name" value="GNAT"/>
    <property type="match status" value="1"/>
</dbReference>
<dbReference type="CDD" id="cd20535">
    <property type="entry name" value="CYCLIN_CCNM_CCNQ_rpt2"/>
    <property type="match status" value="1"/>
</dbReference>
<organism evidence="5 6">
    <name type="scientific">Trichuris suis</name>
    <name type="common">pig whipworm</name>
    <dbReference type="NCBI Taxonomy" id="68888"/>
    <lineage>
        <taxon>Eukaryota</taxon>
        <taxon>Metazoa</taxon>
        <taxon>Ecdysozoa</taxon>
        <taxon>Nematoda</taxon>
        <taxon>Enoplea</taxon>
        <taxon>Dorylaimia</taxon>
        <taxon>Trichinellida</taxon>
        <taxon>Trichuridae</taxon>
        <taxon>Trichuris</taxon>
    </lineage>
</organism>
<sequence>MESPNFPEADVNKFETEESEAAYYELLAKRLGDQTAESDPPPWIFSMAIGRRFIIPRGVAPVKDGALESMIVEYNSLNFMTTEQFTAELHKQCVFTSPMPSMSEVFSPDLSILQKQNIRLESYNGEHQLPGIMQLVSRDLSEPYSIYTYRYFVCNWPSLCFVAFANDSQECIGAILCKMSVQRNGIKQGYIAMLAVDKAYRRRKVARNLVLSSLSAMLKDGCDEVTLETEVTNEPALSLYAGLYFWRDNRFSKYYLNGEDAFRLKLSFTLPSDFNVQETEQSPANQFTVLLFASFQFIFSKSCYHTIKCRSVTTYSCVNVEPPLFHGTSFSKRHFFPTRLVYRGHLQGLILELKKMTEASASLLFHRFQRSIPSSNQYCPYTLAAACIYLACKLEEDCRRCGKIVSVCYEILHPNGPTLTRGDFYDSLKKSVFLLEHHVIRQLGFRLNVKHPHDYLLHYLRSVIGWLTPSHVRISRLPKVAVTLLQDCYLHPVLIDEHPPQYIASAVLYVALSFCRIRVNCTSAENEREWWQIFCPSLTDDELLAVCHKILNIYDHSDYAM</sequence>